<feature type="domain" description="Peptidase S1" evidence="3">
    <location>
        <begin position="1"/>
        <end position="198"/>
    </location>
</feature>
<dbReference type="EMBL" id="CAXKWB010017020">
    <property type="protein sequence ID" value="CAL4117707.1"/>
    <property type="molecule type" value="Genomic_DNA"/>
</dbReference>
<comment type="similarity">
    <text evidence="2">Belongs to the peptidase S1 family. CLIP subfamily.</text>
</comment>
<dbReference type="SUPFAM" id="SSF50494">
    <property type="entry name" value="Trypsin-like serine proteases"/>
    <property type="match status" value="1"/>
</dbReference>
<proteinExistence type="inferred from homology"/>
<gene>
    <name evidence="4" type="ORF">MNOR_LOCUS21267</name>
</gene>
<evidence type="ECO:0000256" key="1">
    <source>
        <dbReference type="ARBA" id="ARBA00023157"/>
    </source>
</evidence>
<reference evidence="4 5" key="1">
    <citation type="submission" date="2024-05" db="EMBL/GenBank/DDBJ databases">
        <authorList>
            <person name="Wallberg A."/>
        </authorList>
    </citation>
    <scope>NUCLEOTIDE SEQUENCE [LARGE SCALE GENOMIC DNA]</scope>
</reference>
<name>A0AAV2R6V0_MEGNR</name>
<dbReference type="InterPro" id="IPR043504">
    <property type="entry name" value="Peptidase_S1_PA_chymotrypsin"/>
</dbReference>
<dbReference type="Gene3D" id="2.40.10.10">
    <property type="entry name" value="Trypsin-like serine proteases"/>
    <property type="match status" value="1"/>
</dbReference>
<dbReference type="SMART" id="SM00020">
    <property type="entry name" value="Tryp_SPc"/>
    <property type="match status" value="1"/>
</dbReference>
<dbReference type="InterPro" id="IPR051487">
    <property type="entry name" value="Ser/Thr_Proteases_Immune/Dev"/>
</dbReference>
<protein>
    <recommendedName>
        <fullName evidence="3">Peptidase S1 domain-containing protein</fullName>
    </recommendedName>
</protein>
<dbReference type="AlphaFoldDB" id="A0AAV2R6V0"/>
<keyword evidence="1" id="KW-1015">Disulfide bond</keyword>
<dbReference type="Pfam" id="PF00089">
    <property type="entry name" value="Trypsin"/>
    <property type="match status" value="1"/>
</dbReference>
<evidence type="ECO:0000256" key="2">
    <source>
        <dbReference type="ARBA" id="ARBA00024195"/>
    </source>
</evidence>
<dbReference type="GO" id="GO:0006508">
    <property type="term" value="P:proteolysis"/>
    <property type="evidence" value="ECO:0007669"/>
    <property type="project" value="InterPro"/>
</dbReference>
<feature type="non-terminal residue" evidence="4">
    <location>
        <position position="1"/>
    </location>
</feature>
<evidence type="ECO:0000259" key="3">
    <source>
        <dbReference type="PROSITE" id="PS50240"/>
    </source>
</evidence>
<organism evidence="4 5">
    <name type="scientific">Meganyctiphanes norvegica</name>
    <name type="common">Northern krill</name>
    <name type="synonym">Thysanopoda norvegica</name>
    <dbReference type="NCBI Taxonomy" id="48144"/>
    <lineage>
        <taxon>Eukaryota</taxon>
        <taxon>Metazoa</taxon>
        <taxon>Ecdysozoa</taxon>
        <taxon>Arthropoda</taxon>
        <taxon>Crustacea</taxon>
        <taxon>Multicrustacea</taxon>
        <taxon>Malacostraca</taxon>
        <taxon>Eumalacostraca</taxon>
        <taxon>Eucarida</taxon>
        <taxon>Euphausiacea</taxon>
        <taxon>Euphausiidae</taxon>
        <taxon>Meganyctiphanes</taxon>
    </lineage>
</organism>
<dbReference type="Proteomes" id="UP001497623">
    <property type="component" value="Unassembled WGS sequence"/>
</dbReference>
<evidence type="ECO:0000313" key="4">
    <source>
        <dbReference type="EMBL" id="CAL4117707.1"/>
    </source>
</evidence>
<dbReference type="PANTHER" id="PTHR24256">
    <property type="entry name" value="TRYPTASE-RELATED"/>
    <property type="match status" value="1"/>
</dbReference>
<evidence type="ECO:0000313" key="5">
    <source>
        <dbReference type="Proteomes" id="UP001497623"/>
    </source>
</evidence>
<dbReference type="InterPro" id="IPR009003">
    <property type="entry name" value="Peptidase_S1_PA"/>
</dbReference>
<keyword evidence="5" id="KW-1185">Reference proteome</keyword>
<dbReference type="PROSITE" id="PS50240">
    <property type="entry name" value="TRYPSIN_DOM"/>
    <property type="match status" value="1"/>
</dbReference>
<comment type="caution">
    <text evidence="4">The sequence shown here is derived from an EMBL/GenBank/DDBJ whole genome shotgun (WGS) entry which is preliminary data.</text>
</comment>
<dbReference type="InterPro" id="IPR001254">
    <property type="entry name" value="Trypsin_dom"/>
</dbReference>
<sequence length="199" mass="21696">SLKVRVGALHRVTLTALNQLAEEVPVDQIISHPKYQQLRYNVALLHLAKSVNLGGLSHIGPVCLPGQGQTFTGQRCWVTGWWREATLTSADDRSVLQKESLSIWNPNVCEVQLRKISNTPQNFVLDKSSSLCAGGEGRNVCLGGSAPLVCEGSNGHYVLVGLSSWYVGTAEDTCVRGNNPHIYSNIPNMVDFIKRNTGI</sequence>
<accession>A0AAV2R6V0</accession>
<dbReference type="GO" id="GO:0004252">
    <property type="term" value="F:serine-type endopeptidase activity"/>
    <property type="evidence" value="ECO:0007669"/>
    <property type="project" value="InterPro"/>
</dbReference>